<feature type="domain" description="AMP-dependent synthetase/ligase" evidence="2">
    <location>
        <begin position="24"/>
        <end position="376"/>
    </location>
</feature>
<dbReference type="GO" id="GO:0016878">
    <property type="term" value="F:acid-thiol ligase activity"/>
    <property type="evidence" value="ECO:0007669"/>
    <property type="project" value="TreeGrafter"/>
</dbReference>
<dbReference type="STRING" id="316067.Geob_0200"/>
<dbReference type="KEGG" id="geo:Geob_0200"/>
<reference evidence="4 5" key="1">
    <citation type="submission" date="2009-01" db="EMBL/GenBank/DDBJ databases">
        <title>Complete sequence of Geobacter sp. FRC-32.</title>
        <authorList>
            <consortium name="US DOE Joint Genome Institute"/>
            <person name="Lucas S."/>
            <person name="Copeland A."/>
            <person name="Lapidus A."/>
            <person name="Glavina del Rio T."/>
            <person name="Dalin E."/>
            <person name="Tice H."/>
            <person name="Bruce D."/>
            <person name="Goodwin L."/>
            <person name="Pitluck S."/>
            <person name="Saunders E."/>
            <person name="Brettin T."/>
            <person name="Detter J.C."/>
            <person name="Han C."/>
            <person name="Larimer F."/>
            <person name="Land M."/>
            <person name="Hauser L."/>
            <person name="Kyrpides N."/>
            <person name="Ovchinnikova G."/>
            <person name="Kostka J."/>
            <person name="Richardson P."/>
        </authorList>
    </citation>
    <scope>NUCLEOTIDE SEQUENCE [LARGE SCALE GENOMIC DNA]</scope>
    <source>
        <strain evidence="5">DSM 22248 / JCM 15807 / FRC-32</strain>
    </source>
</reference>
<dbReference type="RefSeq" id="WP_012645302.1">
    <property type="nucleotide sequence ID" value="NC_011979.1"/>
</dbReference>
<organism evidence="4 5">
    <name type="scientific">Geotalea daltonii (strain DSM 22248 / JCM 15807 / FRC-32)</name>
    <name type="common">Geobacter daltonii</name>
    <dbReference type="NCBI Taxonomy" id="316067"/>
    <lineage>
        <taxon>Bacteria</taxon>
        <taxon>Pseudomonadati</taxon>
        <taxon>Thermodesulfobacteriota</taxon>
        <taxon>Desulfuromonadia</taxon>
        <taxon>Geobacterales</taxon>
        <taxon>Geobacteraceae</taxon>
        <taxon>Geotalea</taxon>
    </lineage>
</organism>
<dbReference type="SUPFAM" id="SSF56801">
    <property type="entry name" value="Acetyl-CoA synthetase-like"/>
    <property type="match status" value="1"/>
</dbReference>
<dbReference type="Gene3D" id="3.30.300.30">
    <property type="match status" value="1"/>
</dbReference>
<dbReference type="InterPro" id="IPR045851">
    <property type="entry name" value="AMP-bd_C_sf"/>
</dbReference>
<dbReference type="Gene3D" id="3.40.50.980">
    <property type="match status" value="1"/>
</dbReference>
<dbReference type="AlphaFoldDB" id="B9M8N8"/>
<dbReference type="Gene3D" id="2.30.38.10">
    <property type="entry name" value="Luciferase, Domain 3"/>
    <property type="match status" value="1"/>
</dbReference>
<dbReference type="eggNOG" id="COG0365">
    <property type="taxonomic scope" value="Bacteria"/>
</dbReference>
<dbReference type="HOGENOM" id="CLU_000022_59_10_7"/>
<dbReference type="OrthoDB" id="9799237at2"/>
<sequence>MPYNLNLPEQFNAADYFIDRNVREGRANKTAVLCEERAFTYGQLQENVNRFGNALKSLDVRMEERVALLLLDTEIYPQAFFGAIKIGAVPICLNTMNRPKDFEYYLNDSRARVLVVDASLLELIEPIRNNLLFVRQIIVANGEAPAGDLSLDELTADQSTHLEAASTCSDDACFWLYSSGSTGAPKGTVHLQHDMVYATETYGKQVLGIKEDDYCFSAAKLFFAYGLGNGLYFPFGVGATAIYLPKRPTPDQVYGTIHRHRPTLFFGVPTLYGQMLEAEGSMDNVRLCVSAGEALPGDYINRWKDRFDLDILDGIGSTEMAHIFISNLPGDIHAGSSGKVVPGYEARIVSEEMTDVAPGEIGTLLVKGDSAAAFYWNKHQKTRQTMMGHWVNTGDKYYQDEQGYFYCAGRSDDMLKVGGIWVSPNEVESCLIKHPAVLECAVIGAPDENNLIKPMAFVVLKKPDQSATHMEAELQDFVKSSLALYKYPRWVRFLDELPKTATGKIKRFELRNMVYSQAA</sequence>
<feature type="domain" description="AMP-binding enzyme C-terminal" evidence="3">
    <location>
        <begin position="426"/>
        <end position="504"/>
    </location>
</feature>
<dbReference type="InterPro" id="IPR025110">
    <property type="entry name" value="AMP-bd_C"/>
</dbReference>
<dbReference type="InterPro" id="IPR000873">
    <property type="entry name" value="AMP-dep_synth/lig_dom"/>
</dbReference>
<evidence type="ECO:0000259" key="3">
    <source>
        <dbReference type="Pfam" id="PF13193"/>
    </source>
</evidence>
<dbReference type="GO" id="GO:0016405">
    <property type="term" value="F:CoA-ligase activity"/>
    <property type="evidence" value="ECO:0007669"/>
    <property type="project" value="InterPro"/>
</dbReference>
<protein>
    <submittedName>
        <fullName evidence="4">Benzoate--coenzyme A ligase</fullName>
    </submittedName>
</protein>
<dbReference type="Pfam" id="PF13193">
    <property type="entry name" value="AMP-binding_C"/>
    <property type="match status" value="1"/>
</dbReference>
<dbReference type="EMBL" id="CP001390">
    <property type="protein sequence ID" value="ACM18573.1"/>
    <property type="molecule type" value="Genomic_DNA"/>
</dbReference>
<evidence type="ECO:0000313" key="5">
    <source>
        <dbReference type="Proteomes" id="UP000007721"/>
    </source>
</evidence>
<proteinExistence type="predicted"/>
<dbReference type="InterPro" id="IPR011957">
    <property type="entry name" value="Benz_CoA_lig"/>
</dbReference>
<dbReference type="Pfam" id="PF00501">
    <property type="entry name" value="AMP-binding"/>
    <property type="match status" value="1"/>
</dbReference>
<dbReference type="GO" id="GO:0044550">
    <property type="term" value="P:secondary metabolite biosynthetic process"/>
    <property type="evidence" value="ECO:0007669"/>
    <property type="project" value="TreeGrafter"/>
</dbReference>
<dbReference type="PANTHER" id="PTHR43352">
    <property type="entry name" value="ACETYL-COA SYNTHETASE"/>
    <property type="match status" value="1"/>
</dbReference>
<dbReference type="Proteomes" id="UP000007721">
    <property type="component" value="Chromosome"/>
</dbReference>
<dbReference type="PANTHER" id="PTHR43352:SF1">
    <property type="entry name" value="ANTHRANILATE--COA LIGASE"/>
    <property type="match status" value="1"/>
</dbReference>
<name>B9M8N8_GEODF</name>
<evidence type="ECO:0000313" key="4">
    <source>
        <dbReference type="EMBL" id="ACM18573.1"/>
    </source>
</evidence>
<keyword evidence="5" id="KW-1185">Reference proteome</keyword>
<dbReference type="GO" id="GO:0005524">
    <property type="term" value="F:ATP binding"/>
    <property type="evidence" value="ECO:0007669"/>
    <property type="project" value="InterPro"/>
</dbReference>
<gene>
    <name evidence="4" type="primary">bamY</name>
    <name evidence="4" type="ordered locus">Geob_0200</name>
</gene>
<dbReference type="Gene3D" id="3.40.50.12820">
    <property type="match status" value="1"/>
</dbReference>
<evidence type="ECO:0000256" key="1">
    <source>
        <dbReference type="ARBA" id="ARBA00022598"/>
    </source>
</evidence>
<dbReference type="NCBIfam" id="TIGR02262">
    <property type="entry name" value="benz_CoA_lig"/>
    <property type="match status" value="1"/>
</dbReference>
<evidence type="ECO:0000259" key="2">
    <source>
        <dbReference type="Pfam" id="PF00501"/>
    </source>
</evidence>
<keyword evidence="1 4" id="KW-0436">Ligase</keyword>
<accession>B9M8N8</accession>